<dbReference type="CDD" id="cd01647">
    <property type="entry name" value="RT_LTR"/>
    <property type="match status" value="1"/>
</dbReference>
<dbReference type="Pfam" id="PF00665">
    <property type="entry name" value="rve"/>
    <property type="match status" value="1"/>
</dbReference>
<dbReference type="Proteomes" id="UP001652660">
    <property type="component" value="Chromosome 1c"/>
</dbReference>
<dbReference type="InterPro" id="IPR050951">
    <property type="entry name" value="Retrovirus_Pol_polyprotein"/>
</dbReference>
<feature type="region of interest" description="Disordered" evidence="17">
    <location>
        <begin position="67"/>
        <end position="96"/>
    </location>
</feature>
<dbReference type="SUPFAM" id="SSF56672">
    <property type="entry name" value="DNA/RNA polymerases"/>
    <property type="match status" value="1"/>
</dbReference>
<keyword evidence="6" id="KW-0479">Metal-binding</keyword>
<keyword evidence="2" id="KW-0645">Protease</keyword>
<keyword evidence="12" id="KW-0695">RNA-directed DNA polymerase</keyword>
<dbReference type="Gene3D" id="2.40.70.10">
    <property type="entry name" value="Acid Proteases"/>
    <property type="match status" value="1"/>
</dbReference>
<dbReference type="InterPro" id="IPR021109">
    <property type="entry name" value="Peptidase_aspartic_dom_sf"/>
</dbReference>
<dbReference type="Gene3D" id="3.30.70.270">
    <property type="match status" value="2"/>
</dbReference>
<evidence type="ECO:0000256" key="17">
    <source>
        <dbReference type="SAM" id="MobiDB-lite"/>
    </source>
</evidence>
<dbReference type="Pfam" id="PF24626">
    <property type="entry name" value="SH3_Tf2-1"/>
    <property type="match status" value="1"/>
</dbReference>
<dbReference type="InterPro" id="IPR056924">
    <property type="entry name" value="SH3_Tf2-1"/>
</dbReference>
<keyword evidence="9" id="KW-0378">Hydrolase</keyword>
<evidence type="ECO:0000256" key="12">
    <source>
        <dbReference type="ARBA" id="ARBA00022918"/>
    </source>
</evidence>
<dbReference type="InterPro" id="IPR043502">
    <property type="entry name" value="DNA/RNA_pol_sf"/>
</dbReference>
<evidence type="ECO:0000256" key="15">
    <source>
        <dbReference type="ARBA" id="ARBA00023172"/>
    </source>
</evidence>
<sequence length="1808" mass="205583">MADGTRMKTMEEQLRRQESKIHGILESLAADKQSMEERLDAVSAELGNKLDAFMSAISQQLSSLNRGNQEKGILGSPEGSYSRSSDLGSRDQGERNTRSAFFASTPKLEIPAFRGNNPREWIRKLQKYCQLLHIPKEQWMELAEFHLEEKAAVWYQGFRSTRSNKVEWMEFSEELCKRFGTLGQMDPVEEFNKLQLSPTVLAYQEKFEELLSEVMIRAPHLPENYYISCFLSGLPDELRSMVKAHDPRTLSKAFELARLQENAFEAYHRKHKPHQRAMGWGNSTQAAAQQTMAPTKPVIANAVKKTPQHFKKITPEELQYRREHHLCYKCGEKFGPGHQCKQKEIHLMVAVEDRPEDLEEGEVIEYQGAQSARGVEMAIHALTGKMTYNTIKLQGLLKGTPLSILVDGGSTHSFVKNTVAQLFPEMVQSIKPFKVKVANGEYLTCSRMIPNMNWEMQGKPFTHDMFIINIEPYDMIIGVDWMAAHSPITFDFRQLNMTFDKEGERIWLQGESKEAVLKLPKDNAEKEGLSTKIWKHACGLKMSGTQVHSVTQLDIAFQQPLDALIADYKDVFGEPKSLPPSRDCDHQIPLIPNAKPFKLAPYRYPHNQKNEIEKQVKDMISSGIIQLSHSPFASPVLLVKKKDGTWRFCVDYRQLNDLTIKDKFPIPIIDDLLDELYGAKIFTKIDLRAGYHQIRMYLDDIPKTAFKTHLGLYEFTVMPFGLTNAPATFQSLMNHVFEPYLRKFVLVFFDDILVYSPDPNTHLSHLKTVLETLRSCSLFAKLSKCIFGQSQVEYLGHIISSNGVQADPSKVKSMMDWPAPTSVKALRGFLGLTGYYKRFVRGYGLIAKPLTELLKKVNFHWSEHTELAFQKLKQLMSNTPVLALPNFSLPFVLETDASHKAIGAVLMQQGRPIAYLSQALGPKNLGLSIYEKELLSLITAVSRWRHYLLGNHFIIKTDHQSLKYLLEQKITTPLQQKWLTKLLGLDYEIQYKRGKEILVADALSRRSYEEDSSTHSLSVMKPAWLSEVLESYQGDSAVTKLTEALTITPDSLPNYSLSGGLLRYKGRVYIGASGSLRQKLITCLHDSHLGGHSGNLGTYQRLKGPFFWPGMKKEVESWVQQCDVFKRSKVEHCKTPGLLQPLPVPEQAWQHVSMDFVEGLPKSQGYEGMLVVIDRFTKYCHLLPLPPKYTAQSVANMYFDNVYKLHGLPLSIVSDRDRLFTSMFWKELFGKLGTELHYSTAYHPQTDGQTERLNRCVETYLRCLCFQQPHKWKFLLAAAEWWYNTNHHTALKMTPFQALYGYPPSQLGLNALETPVAAVEQWLGDRRKWNELLRGNLIRAQNRMKQFADKGRIERNFQVGDWVYLKLQPYRQTSVAIRKNLKLSSKYYGPYKVLQKVGNAAYKLELPAGSAIHPTFHVSLLKPSAKNHVITQELPLTTAEGQIKIAPESVLATREIIRKKQKMTQVLIKWMNLGTEDSTWEDVTLTLIKISDIITTYKRAYDGKVKAAQHIWAVTQHVLSRLTETIKLGVDELLAVFKSSKSVGLQEPGKVGLILTTAENARKILSPNTSIDQDKLQGNLLPSVSQLHDVCETTFTCLLPASGIQGTVYDVTENVFFLPTLKLGKNSEVMLRNLLAFEASAPDLSSVFQYFIYLLSGLIRGEKDVKILRNAQIVKGEMENDEVVCLFANLRKSIIANGGDKNEMSTADEFGNALREQFSNNPFVKTCIWIKNRIVPFFNLLKPLVPALIVLLLLFQSFCQIYDCRRFSLPILSDGKIFRDASSFLSFNSTGSQGQELMSARKILRYSS</sequence>
<evidence type="ECO:0000256" key="13">
    <source>
        <dbReference type="ARBA" id="ARBA00022932"/>
    </source>
</evidence>
<dbReference type="InterPro" id="IPR001584">
    <property type="entry name" value="Integrase_cat-core"/>
</dbReference>
<keyword evidence="10" id="KW-0460">Magnesium</keyword>
<dbReference type="EC" id="2.7.7.49" evidence="1"/>
<evidence type="ECO:0000256" key="14">
    <source>
        <dbReference type="ARBA" id="ARBA00023125"/>
    </source>
</evidence>
<dbReference type="InterPro" id="IPR012337">
    <property type="entry name" value="RNaseH-like_sf"/>
</dbReference>
<dbReference type="CDD" id="cd00303">
    <property type="entry name" value="retropepsin_like"/>
    <property type="match status" value="1"/>
</dbReference>
<protein>
    <recommendedName>
        <fullName evidence="1">RNA-directed DNA polymerase</fullName>
        <ecNumber evidence="1">2.7.7.49</ecNumber>
    </recommendedName>
</protein>
<keyword evidence="7" id="KW-0064">Aspartyl protease</keyword>
<dbReference type="InterPro" id="IPR036397">
    <property type="entry name" value="RNaseH_sf"/>
</dbReference>
<dbReference type="InterPro" id="IPR041588">
    <property type="entry name" value="Integrase_H2C2"/>
</dbReference>
<keyword evidence="15" id="KW-0233">DNA recombination</keyword>
<dbReference type="GeneID" id="140038320"/>
<reference evidence="20" key="1">
    <citation type="journal article" date="2025" name="Foods">
        <title>Unveiling the Microbial Signatures of Arabica Coffee Cherries: Insights into Ripeness Specific Diversity, Functional Traits, and Implications for Quality and Safety.</title>
        <authorList>
            <consortium name="RefSeq"/>
            <person name="Tenea G.N."/>
            <person name="Cifuentes V."/>
            <person name="Reyes P."/>
            <person name="Cevallos-Vallejos M."/>
        </authorList>
    </citation>
    <scope>NUCLEOTIDE SEQUENCE [LARGE SCALE GENOMIC DNA]</scope>
</reference>
<dbReference type="SUPFAM" id="SSF54160">
    <property type="entry name" value="Chromo domain-like"/>
    <property type="match status" value="1"/>
</dbReference>
<evidence type="ECO:0000256" key="4">
    <source>
        <dbReference type="ARBA" id="ARBA00022695"/>
    </source>
</evidence>
<keyword evidence="8" id="KW-0255">Endonuclease</keyword>
<dbReference type="RefSeq" id="XP_071939685.1">
    <property type="nucleotide sequence ID" value="XM_072083584.1"/>
</dbReference>
<evidence type="ECO:0000256" key="2">
    <source>
        <dbReference type="ARBA" id="ARBA00022670"/>
    </source>
</evidence>
<dbReference type="Pfam" id="PF03140">
    <property type="entry name" value="DUF247"/>
    <property type="match status" value="1"/>
</dbReference>
<dbReference type="Pfam" id="PF00078">
    <property type="entry name" value="RVT_1"/>
    <property type="match status" value="1"/>
</dbReference>
<accession>A0ABM4X6M3</accession>
<keyword evidence="14" id="KW-0238">DNA-binding</keyword>
<reference evidence="21" key="2">
    <citation type="submission" date="2025-08" db="UniProtKB">
        <authorList>
            <consortium name="RefSeq"/>
        </authorList>
    </citation>
    <scope>IDENTIFICATION</scope>
    <source>
        <tissue evidence="21">Leaves</tissue>
    </source>
</reference>
<keyword evidence="4" id="KW-0548">Nucleotidyltransferase</keyword>
<organism evidence="20 21">
    <name type="scientific">Coffea arabica</name>
    <name type="common">Arabian coffee</name>
    <dbReference type="NCBI Taxonomy" id="13443"/>
    <lineage>
        <taxon>Eukaryota</taxon>
        <taxon>Viridiplantae</taxon>
        <taxon>Streptophyta</taxon>
        <taxon>Embryophyta</taxon>
        <taxon>Tracheophyta</taxon>
        <taxon>Spermatophyta</taxon>
        <taxon>Magnoliopsida</taxon>
        <taxon>eudicotyledons</taxon>
        <taxon>Gunneridae</taxon>
        <taxon>Pentapetalae</taxon>
        <taxon>asterids</taxon>
        <taxon>lamiids</taxon>
        <taxon>Gentianales</taxon>
        <taxon>Rubiaceae</taxon>
        <taxon>Ixoroideae</taxon>
        <taxon>Gardenieae complex</taxon>
        <taxon>Bertiereae - Coffeeae clade</taxon>
        <taxon>Coffeeae</taxon>
        <taxon>Coffea</taxon>
    </lineage>
</organism>
<feature type="coiled-coil region" evidence="16">
    <location>
        <begin position="7"/>
        <end position="45"/>
    </location>
</feature>
<keyword evidence="5" id="KW-0540">Nuclease</keyword>
<dbReference type="SUPFAM" id="SSF53098">
    <property type="entry name" value="Ribonuclease H-like"/>
    <property type="match status" value="1"/>
</dbReference>
<name>A0ABM4X6M3_COFAR</name>
<dbReference type="CDD" id="cd09274">
    <property type="entry name" value="RNase_HI_RT_Ty3"/>
    <property type="match status" value="1"/>
</dbReference>
<dbReference type="PROSITE" id="PS50994">
    <property type="entry name" value="INTEGRASE"/>
    <property type="match status" value="1"/>
</dbReference>
<dbReference type="Pfam" id="PF03732">
    <property type="entry name" value="Retrotrans_gag"/>
    <property type="match status" value="1"/>
</dbReference>
<dbReference type="InterPro" id="IPR043128">
    <property type="entry name" value="Rev_trsase/Diguanyl_cyclase"/>
</dbReference>
<evidence type="ECO:0000313" key="20">
    <source>
        <dbReference type="Proteomes" id="UP001652660"/>
    </source>
</evidence>
<dbReference type="Gene3D" id="1.10.340.70">
    <property type="match status" value="1"/>
</dbReference>
<evidence type="ECO:0000256" key="11">
    <source>
        <dbReference type="ARBA" id="ARBA00022908"/>
    </source>
</evidence>
<feature type="domain" description="Reverse transcriptase" evidence="18">
    <location>
        <begin position="620"/>
        <end position="799"/>
    </location>
</feature>
<dbReference type="Pfam" id="PF17921">
    <property type="entry name" value="Integrase_H2C2"/>
    <property type="match status" value="1"/>
</dbReference>
<keyword evidence="20" id="KW-1185">Reference proteome</keyword>
<evidence type="ECO:0000256" key="5">
    <source>
        <dbReference type="ARBA" id="ARBA00022722"/>
    </source>
</evidence>
<evidence type="ECO:0000256" key="8">
    <source>
        <dbReference type="ARBA" id="ARBA00022759"/>
    </source>
</evidence>
<evidence type="ECO:0000256" key="6">
    <source>
        <dbReference type="ARBA" id="ARBA00022723"/>
    </source>
</evidence>
<evidence type="ECO:0000313" key="21">
    <source>
        <dbReference type="RefSeq" id="XP_071939685.1"/>
    </source>
</evidence>
<evidence type="ECO:0000256" key="7">
    <source>
        <dbReference type="ARBA" id="ARBA00022750"/>
    </source>
</evidence>
<evidence type="ECO:0000259" key="18">
    <source>
        <dbReference type="PROSITE" id="PS50878"/>
    </source>
</evidence>
<gene>
    <name evidence="21" type="primary">LOC140038320</name>
</gene>
<dbReference type="Gene3D" id="3.10.10.10">
    <property type="entry name" value="HIV Type 1 Reverse Transcriptase, subunit A, domain 1"/>
    <property type="match status" value="1"/>
</dbReference>
<proteinExistence type="predicted"/>
<keyword evidence="13" id="KW-0239">DNA-directed DNA polymerase</keyword>
<dbReference type="PANTHER" id="PTHR37984:SF5">
    <property type="entry name" value="PROTEIN NYNRIN-LIKE"/>
    <property type="match status" value="1"/>
</dbReference>
<dbReference type="PANTHER" id="PTHR37984">
    <property type="entry name" value="PROTEIN CBG26694"/>
    <property type="match status" value="1"/>
</dbReference>
<dbReference type="SUPFAM" id="SSF50630">
    <property type="entry name" value="Acid proteases"/>
    <property type="match status" value="1"/>
</dbReference>
<dbReference type="InterPro" id="IPR004158">
    <property type="entry name" value="DUF247_pln"/>
</dbReference>
<evidence type="ECO:0000256" key="1">
    <source>
        <dbReference type="ARBA" id="ARBA00012493"/>
    </source>
</evidence>
<keyword evidence="3" id="KW-0808">Transferase</keyword>
<keyword evidence="11" id="KW-0229">DNA integration</keyword>
<evidence type="ECO:0000256" key="10">
    <source>
        <dbReference type="ARBA" id="ARBA00022842"/>
    </source>
</evidence>
<dbReference type="InterPro" id="IPR041373">
    <property type="entry name" value="RT_RNaseH"/>
</dbReference>
<dbReference type="InterPro" id="IPR005162">
    <property type="entry name" value="Retrotrans_gag_dom"/>
</dbReference>
<dbReference type="PROSITE" id="PS50878">
    <property type="entry name" value="RT_POL"/>
    <property type="match status" value="1"/>
</dbReference>
<dbReference type="InterPro" id="IPR016197">
    <property type="entry name" value="Chromo-like_dom_sf"/>
</dbReference>
<evidence type="ECO:0000259" key="19">
    <source>
        <dbReference type="PROSITE" id="PS50994"/>
    </source>
</evidence>
<dbReference type="Pfam" id="PF17917">
    <property type="entry name" value="RT_RNaseH"/>
    <property type="match status" value="1"/>
</dbReference>
<dbReference type="InterPro" id="IPR000477">
    <property type="entry name" value="RT_dom"/>
</dbReference>
<keyword evidence="16" id="KW-0175">Coiled coil</keyword>
<evidence type="ECO:0000256" key="9">
    <source>
        <dbReference type="ARBA" id="ARBA00022801"/>
    </source>
</evidence>
<evidence type="ECO:0000256" key="16">
    <source>
        <dbReference type="SAM" id="Coils"/>
    </source>
</evidence>
<dbReference type="Pfam" id="PF08284">
    <property type="entry name" value="RVP_2"/>
    <property type="match status" value="1"/>
</dbReference>
<dbReference type="Gene3D" id="3.30.420.10">
    <property type="entry name" value="Ribonuclease H-like superfamily/Ribonuclease H"/>
    <property type="match status" value="1"/>
</dbReference>
<feature type="domain" description="Integrase catalytic" evidence="19">
    <location>
        <begin position="1139"/>
        <end position="1303"/>
    </location>
</feature>
<evidence type="ECO:0000256" key="3">
    <source>
        <dbReference type="ARBA" id="ARBA00022679"/>
    </source>
</evidence>